<organism evidence="1">
    <name type="scientific">Magnetospirillum gryphiswaldense</name>
    <dbReference type="NCBI Taxonomy" id="55518"/>
    <lineage>
        <taxon>Bacteria</taxon>
        <taxon>Pseudomonadati</taxon>
        <taxon>Pseudomonadota</taxon>
        <taxon>Alphaproteobacteria</taxon>
        <taxon>Rhodospirillales</taxon>
        <taxon>Rhodospirillaceae</taxon>
        <taxon>Magnetospirillum</taxon>
    </lineage>
</organism>
<dbReference type="EMBL" id="CU459003">
    <property type="protein sequence ID" value="CAM74725.1"/>
    <property type="molecule type" value="Genomic_DNA"/>
</dbReference>
<sequence>MESRPAYEINAGQWVVAEVNGIRTLCLKAERVGKDHVNHFLVPLDPLGDRRHLRLHYLDPDSPLSPTDGYHLSFTPQDSPDVEPGDALNVDGVVWLKLLDLPSAQRLYCYVNMADGQVRPRMERRQSRPLRWHVQTI</sequence>
<protein>
    <submittedName>
        <fullName evidence="1">Uncharacterized protein</fullName>
    </submittedName>
</protein>
<proteinExistence type="predicted"/>
<reference evidence="1" key="1">
    <citation type="journal article" date="2007" name="J. Bacteriol.">
        <title>Comparative genome analysis of four magnetotactic bacteria reveals a complex set of group-specific genes implicated in magnetosome biomineralization and function.</title>
        <authorList>
            <person name="Richter M."/>
            <person name="Kube M."/>
            <person name="Bazylinski D.A."/>
            <person name="Lombardot T."/>
            <person name="Gloeckner F.O."/>
            <person name="Reinhardt R."/>
            <person name="Schueler D."/>
        </authorList>
    </citation>
    <scope>NUCLEOTIDE SEQUENCE</scope>
    <source>
        <strain evidence="1">MSR-1</strain>
    </source>
</reference>
<dbReference type="RefSeq" id="WP_024081090.1">
    <property type="nucleotide sequence ID" value="NZ_CP027527.1"/>
</dbReference>
<dbReference type="AlphaFoldDB" id="A4TVR8"/>
<evidence type="ECO:0000313" key="1">
    <source>
        <dbReference type="EMBL" id="CAM74725.1"/>
    </source>
</evidence>
<name>A4TVR8_9PROT</name>
<gene>
    <name evidence="1" type="ORF">MGR_1815</name>
</gene>
<accession>A4TVR8</accession>